<evidence type="ECO:0000313" key="3">
    <source>
        <dbReference type="EMBL" id="MFC6281654.1"/>
    </source>
</evidence>
<dbReference type="Gene3D" id="3.40.190.150">
    <property type="entry name" value="Bordetella uptake gene, domain 1"/>
    <property type="match status" value="1"/>
</dbReference>
<evidence type="ECO:0000256" key="1">
    <source>
        <dbReference type="ARBA" id="ARBA00006987"/>
    </source>
</evidence>
<dbReference type="Proteomes" id="UP001596270">
    <property type="component" value="Unassembled WGS sequence"/>
</dbReference>
<gene>
    <name evidence="3" type="ORF">ACFQND_10455</name>
</gene>
<dbReference type="CDD" id="cd07012">
    <property type="entry name" value="PBP2_Bug_TTT"/>
    <property type="match status" value="1"/>
</dbReference>
<dbReference type="Gene3D" id="3.40.190.10">
    <property type="entry name" value="Periplasmic binding protein-like II"/>
    <property type="match status" value="1"/>
</dbReference>
<keyword evidence="4" id="KW-1185">Reference proteome</keyword>
<dbReference type="SUPFAM" id="SSF53850">
    <property type="entry name" value="Periplasmic binding protein-like II"/>
    <property type="match status" value="1"/>
</dbReference>
<feature type="chain" id="PRO_5046125141" evidence="2">
    <location>
        <begin position="29"/>
        <end position="329"/>
    </location>
</feature>
<reference evidence="4" key="1">
    <citation type="journal article" date="2019" name="Int. J. Syst. Evol. Microbiol.">
        <title>The Global Catalogue of Microorganisms (GCM) 10K type strain sequencing project: providing services to taxonomists for standard genome sequencing and annotation.</title>
        <authorList>
            <consortium name="The Broad Institute Genomics Platform"/>
            <consortium name="The Broad Institute Genome Sequencing Center for Infectious Disease"/>
            <person name="Wu L."/>
            <person name="Ma J."/>
        </authorList>
    </citation>
    <scope>NUCLEOTIDE SEQUENCE [LARGE SCALE GENOMIC DNA]</scope>
    <source>
        <strain evidence="4">CCUG 39402</strain>
    </source>
</reference>
<organism evidence="3 4">
    <name type="scientific">Polaromonas aquatica</name>
    <dbReference type="NCBI Taxonomy" id="332657"/>
    <lineage>
        <taxon>Bacteria</taxon>
        <taxon>Pseudomonadati</taxon>
        <taxon>Pseudomonadota</taxon>
        <taxon>Betaproteobacteria</taxon>
        <taxon>Burkholderiales</taxon>
        <taxon>Comamonadaceae</taxon>
        <taxon>Polaromonas</taxon>
    </lineage>
</organism>
<dbReference type="Pfam" id="PF03401">
    <property type="entry name" value="TctC"/>
    <property type="match status" value="1"/>
</dbReference>
<name>A0ABW1TXI5_9BURK</name>
<dbReference type="InterPro" id="IPR042100">
    <property type="entry name" value="Bug_dom1"/>
</dbReference>
<dbReference type="InterPro" id="IPR005064">
    <property type="entry name" value="BUG"/>
</dbReference>
<feature type="signal peptide" evidence="2">
    <location>
        <begin position="1"/>
        <end position="28"/>
    </location>
</feature>
<accession>A0ABW1TXI5</accession>
<evidence type="ECO:0000256" key="2">
    <source>
        <dbReference type="SAM" id="SignalP"/>
    </source>
</evidence>
<sequence>MNTLHHINRRQGLFWMAAASAFPLQAFAQAGAYPQRPVRFIVPNAAGSSVDTIGRIVANQLPPLLHQAVVVDNKAGAAGAIGIEAGRMAAADGYSLIVASSSAITVAPLLQKAVTYKPLVDFDFVSLIALLPNVLVCTPSLNVKSTAELIAYARSKGGKTNMASAGIGSASHLAGVALQTAAGFESLHVPYKSGSAGVASVVSGETDWVLTPAPAALGLVAAGRLRLLAHSMAQDAHPIPNAPSIAEAVPGFEFAGWIGLMAPKGLPPQVADTLRKALATALQQPTLREAFESNGAVPSAGSAQDFRSYLTRDIERTRKAIQAGGIQPE</sequence>
<keyword evidence="2" id="KW-0732">Signal</keyword>
<dbReference type="PANTHER" id="PTHR42928">
    <property type="entry name" value="TRICARBOXYLATE-BINDING PROTEIN"/>
    <property type="match status" value="1"/>
</dbReference>
<dbReference type="RefSeq" id="WP_371437266.1">
    <property type="nucleotide sequence ID" value="NZ_JBHSRS010000018.1"/>
</dbReference>
<protein>
    <submittedName>
        <fullName evidence="3">Bug family tripartite tricarboxylate transporter substrate binding protein</fullName>
    </submittedName>
</protein>
<comment type="similarity">
    <text evidence="1">Belongs to the UPF0065 (bug) family.</text>
</comment>
<comment type="caution">
    <text evidence="3">The sequence shown here is derived from an EMBL/GenBank/DDBJ whole genome shotgun (WGS) entry which is preliminary data.</text>
</comment>
<evidence type="ECO:0000313" key="4">
    <source>
        <dbReference type="Proteomes" id="UP001596270"/>
    </source>
</evidence>
<proteinExistence type="inferred from homology"/>
<dbReference type="PANTHER" id="PTHR42928:SF5">
    <property type="entry name" value="BLR1237 PROTEIN"/>
    <property type="match status" value="1"/>
</dbReference>
<dbReference type="EMBL" id="JBHSRS010000018">
    <property type="protein sequence ID" value="MFC6281654.1"/>
    <property type="molecule type" value="Genomic_DNA"/>
</dbReference>
<dbReference type="PIRSF" id="PIRSF017082">
    <property type="entry name" value="YflP"/>
    <property type="match status" value="1"/>
</dbReference>